<feature type="compositionally biased region" description="Low complexity" evidence="10">
    <location>
        <begin position="23"/>
        <end position="35"/>
    </location>
</feature>
<reference evidence="13" key="1">
    <citation type="submission" date="2021-01" db="EMBL/GenBank/DDBJ databases">
        <authorList>
            <person name="Corre E."/>
            <person name="Pelletier E."/>
            <person name="Niang G."/>
            <person name="Scheremetjew M."/>
            <person name="Finn R."/>
            <person name="Kale V."/>
            <person name="Holt S."/>
            <person name="Cochrane G."/>
            <person name="Meng A."/>
            <person name="Brown T."/>
            <person name="Cohen L."/>
        </authorList>
    </citation>
    <scope>NUCLEOTIDE SEQUENCE</scope>
    <source>
        <strain evidence="13">CCMP1205</strain>
    </source>
</reference>
<dbReference type="Gene3D" id="3.30.40.10">
    <property type="entry name" value="Zinc/RING finger domain, C3HC4 (zinc finger)"/>
    <property type="match status" value="1"/>
</dbReference>
<feature type="transmembrane region" description="Helical" evidence="11">
    <location>
        <begin position="260"/>
        <end position="280"/>
    </location>
</feature>
<feature type="transmembrane region" description="Helical" evidence="11">
    <location>
        <begin position="286"/>
        <end position="306"/>
    </location>
</feature>
<evidence type="ECO:0000256" key="9">
    <source>
        <dbReference type="ARBA" id="ARBA00023136"/>
    </source>
</evidence>
<keyword evidence="2" id="KW-0808">Transferase</keyword>
<sequence>MEMKEVVEAGEVRLEIAEGEGTSSSWEAASDSGSDFEVGSDEEEASRHGEDTSPCSVLPSTSGGGGCRSSSGCFGTPEIVYWGGGQDGKVPEDPGEDEPYCRICFDGPHEDGPLFRACDCKGSVAYVHYECLSRWAVDAQRAECELCHSSFRLPEGMKPFIPKTPILHKACTIAAESMSRSTALFNLLPSGSGAVTSNSAIVYLSGYGHQRGCTELGICRFPTAFPRGILGEAMTPEEWKRVIRRINRVSGKMINMGWRFVIFILCLFLNICLIVVLSFIDHAAVIPFMFAVILIQLLPAVLFAFITNYHNARVHAQLTRLCSDLSEEFAPSGVTFGFHCITADLRHRGRLWNPYAVHPVGEPKVIKFLTVEIGTGITFGSAGISRREG</sequence>
<evidence type="ECO:0000256" key="7">
    <source>
        <dbReference type="ARBA" id="ARBA00022833"/>
    </source>
</evidence>
<keyword evidence="6" id="KW-0833">Ubl conjugation pathway</keyword>
<evidence type="ECO:0000256" key="10">
    <source>
        <dbReference type="SAM" id="MobiDB-lite"/>
    </source>
</evidence>
<dbReference type="AlphaFoldDB" id="A0A7S2WXA2"/>
<protein>
    <recommendedName>
        <fullName evidence="12">RING-CH-type domain-containing protein</fullName>
    </recommendedName>
</protein>
<keyword evidence="3 11" id="KW-0812">Transmembrane</keyword>
<evidence type="ECO:0000256" key="6">
    <source>
        <dbReference type="ARBA" id="ARBA00022786"/>
    </source>
</evidence>
<evidence type="ECO:0000256" key="4">
    <source>
        <dbReference type="ARBA" id="ARBA00022723"/>
    </source>
</evidence>
<dbReference type="EMBL" id="HBHL01000087">
    <property type="protein sequence ID" value="CAD9711211.1"/>
    <property type="molecule type" value="Transcribed_RNA"/>
</dbReference>
<keyword evidence="4" id="KW-0479">Metal-binding</keyword>
<feature type="domain" description="RING-CH-type" evidence="12">
    <location>
        <begin position="93"/>
        <end position="154"/>
    </location>
</feature>
<evidence type="ECO:0000256" key="3">
    <source>
        <dbReference type="ARBA" id="ARBA00022692"/>
    </source>
</evidence>
<dbReference type="GO" id="GO:0008270">
    <property type="term" value="F:zinc ion binding"/>
    <property type="evidence" value="ECO:0007669"/>
    <property type="project" value="UniProtKB-KW"/>
</dbReference>
<gene>
    <name evidence="13" type="ORF">CPRI1469_LOCUS50</name>
</gene>
<evidence type="ECO:0000256" key="11">
    <source>
        <dbReference type="SAM" id="Phobius"/>
    </source>
</evidence>
<evidence type="ECO:0000256" key="2">
    <source>
        <dbReference type="ARBA" id="ARBA00022679"/>
    </source>
</evidence>
<dbReference type="GO" id="GO:0016020">
    <property type="term" value="C:membrane"/>
    <property type="evidence" value="ECO:0007669"/>
    <property type="project" value="UniProtKB-SubCell"/>
</dbReference>
<dbReference type="InterPro" id="IPR011016">
    <property type="entry name" value="Znf_RING-CH"/>
</dbReference>
<keyword evidence="5" id="KW-0863">Zinc-finger</keyword>
<dbReference type="CDD" id="cd16495">
    <property type="entry name" value="RING_CH-C4HC3_MARCH"/>
    <property type="match status" value="1"/>
</dbReference>
<organism evidence="13">
    <name type="scientific">Chloropicon primus</name>
    <dbReference type="NCBI Taxonomy" id="1764295"/>
    <lineage>
        <taxon>Eukaryota</taxon>
        <taxon>Viridiplantae</taxon>
        <taxon>Chlorophyta</taxon>
        <taxon>Chloropicophyceae</taxon>
        <taxon>Chloropicales</taxon>
        <taxon>Chloropicaceae</taxon>
        <taxon>Chloropicon</taxon>
    </lineage>
</organism>
<evidence type="ECO:0000259" key="12">
    <source>
        <dbReference type="PROSITE" id="PS51292"/>
    </source>
</evidence>
<dbReference type="Pfam" id="PF12906">
    <property type="entry name" value="RINGv"/>
    <property type="match status" value="1"/>
</dbReference>
<keyword evidence="8 11" id="KW-1133">Transmembrane helix</keyword>
<accession>A0A7S2WXA2</accession>
<proteinExistence type="predicted"/>
<evidence type="ECO:0000256" key="8">
    <source>
        <dbReference type="ARBA" id="ARBA00022989"/>
    </source>
</evidence>
<evidence type="ECO:0000256" key="1">
    <source>
        <dbReference type="ARBA" id="ARBA00004141"/>
    </source>
</evidence>
<comment type="subcellular location">
    <subcellularLocation>
        <location evidence="1">Membrane</location>
        <topology evidence="1">Multi-pass membrane protein</topology>
    </subcellularLocation>
</comment>
<feature type="region of interest" description="Disordered" evidence="10">
    <location>
        <begin position="1"/>
        <end position="66"/>
    </location>
</feature>
<dbReference type="PANTHER" id="PTHR46065:SF3">
    <property type="entry name" value="FI20425P1"/>
    <property type="match status" value="1"/>
</dbReference>
<dbReference type="SUPFAM" id="SSF57850">
    <property type="entry name" value="RING/U-box"/>
    <property type="match status" value="1"/>
</dbReference>
<keyword evidence="9 11" id="KW-0472">Membrane</keyword>
<keyword evidence="7" id="KW-0862">Zinc</keyword>
<dbReference type="InterPro" id="IPR013083">
    <property type="entry name" value="Znf_RING/FYVE/PHD"/>
</dbReference>
<dbReference type="PANTHER" id="PTHR46065">
    <property type="entry name" value="E3 UBIQUITIN-PROTEIN LIGASE MARCH 2/3 FAMILY MEMBER"/>
    <property type="match status" value="1"/>
</dbReference>
<evidence type="ECO:0000256" key="5">
    <source>
        <dbReference type="ARBA" id="ARBA00022771"/>
    </source>
</evidence>
<feature type="compositionally biased region" description="Basic and acidic residues" evidence="10">
    <location>
        <begin position="1"/>
        <end position="16"/>
    </location>
</feature>
<dbReference type="GO" id="GO:0016740">
    <property type="term" value="F:transferase activity"/>
    <property type="evidence" value="ECO:0007669"/>
    <property type="project" value="UniProtKB-KW"/>
</dbReference>
<dbReference type="PROSITE" id="PS51292">
    <property type="entry name" value="ZF_RING_CH"/>
    <property type="match status" value="1"/>
</dbReference>
<evidence type="ECO:0000313" key="13">
    <source>
        <dbReference type="EMBL" id="CAD9711211.1"/>
    </source>
</evidence>
<dbReference type="SMART" id="SM00744">
    <property type="entry name" value="RINGv"/>
    <property type="match status" value="1"/>
</dbReference>
<name>A0A7S2WXA2_9CHLO</name>